<comment type="caution">
    <text evidence="3">The sequence shown here is derived from an EMBL/GenBank/DDBJ whole genome shotgun (WGS) entry which is preliminary data.</text>
</comment>
<reference evidence="3 4" key="1">
    <citation type="submission" date="2020-07" db="EMBL/GenBank/DDBJ databases">
        <authorList>
            <person name="Feng X."/>
        </authorList>
    </citation>
    <scope>NUCLEOTIDE SEQUENCE [LARGE SCALE GENOMIC DNA]</scope>
    <source>
        <strain evidence="3 4">JCM31066</strain>
    </source>
</reference>
<evidence type="ECO:0000313" key="4">
    <source>
        <dbReference type="Proteomes" id="UP000546464"/>
    </source>
</evidence>
<feature type="domain" description="Helix-turn-helix" evidence="2">
    <location>
        <begin position="89"/>
        <end position="137"/>
    </location>
</feature>
<dbReference type="InterPro" id="IPR010093">
    <property type="entry name" value="SinI_DNA-bd"/>
</dbReference>
<sequence>MSDFSFTPPFPFEHRTSLEDLTAYQEAIDRDEVRELMNRWADEEETATAQRREAQRKQREHRQMQDTLSRMEASTEAMKSASMLNHKVWMTKQEAADYLGISPRTIDRKREAGKLKGYLVEGTTTFRFKKDDLDDLMG</sequence>
<organism evidence="3 4">
    <name type="scientific">Ruficoccus amylovorans</name>
    <dbReference type="NCBI Taxonomy" id="1804625"/>
    <lineage>
        <taxon>Bacteria</taxon>
        <taxon>Pseudomonadati</taxon>
        <taxon>Verrucomicrobiota</taxon>
        <taxon>Opitutia</taxon>
        <taxon>Puniceicoccales</taxon>
        <taxon>Cerasicoccaceae</taxon>
        <taxon>Ruficoccus</taxon>
    </lineage>
</organism>
<evidence type="ECO:0000313" key="3">
    <source>
        <dbReference type="EMBL" id="MBC2594607.1"/>
    </source>
</evidence>
<dbReference type="SUPFAM" id="SSF46955">
    <property type="entry name" value="Putative DNA-binding domain"/>
    <property type="match status" value="1"/>
</dbReference>
<dbReference type="Proteomes" id="UP000546464">
    <property type="component" value="Unassembled WGS sequence"/>
</dbReference>
<dbReference type="AlphaFoldDB" id="A0A842HGA5"/>
<gene>
    <name evidence="3" type="ORF">H5P28_10085</name>
</gene>
<proteinExistence type="predicted"/>
<dbReference type="Pfam" id="PF12728">
    <property type="entry name" value="HTH_17"/>
    <property type="match status" value="1"/>
</dbReference>
<accession>A0A842HGA5</accession>
<dbReference type="NCBIfam" id="TIGR01764">
    <property type="entry name" value="excise"/>
    <property type="match status" value="1"/>
</dbReference>
<name>A0A842HGA5_9BACT</name>
<evidence type="ECO:0000259" key="2">
    <source>
        <dbReference type="Pfam" id="PF12728"/>
    </source>
</evidence>
<feature type="compositionally biased region" description="Basic and acidic residues" evidence="1">
    <location>
        <begin position="50"/>
        <end position="64"/>
    </location>
</feature>
<protein>
    <submittedName>
        <fullName evidence="3">Helix-turn-helix domain-containing protein</fullName>
    </submittedName>
</protein>
<evidence type="ECO:0000256" key="1">
    <source>
        <dbReference type="SAM" id="MobiDB-lite"/>
    </source>
</evidence>
<dbReference type="InterPro" id="IPR009061">
    <property type="entry name" value="DNA-bd_dom_put_sf"/>
</dbReference>
<dbReference type="GO" id="GO:0003677">
    <property type="term" value="F:DNA binding"/>
    <property type="evidence" value="ECO:0007669"/>
    <property type="project" value="InterPro"/>
</dbReference>
<feature type="region of interest" description="Disordered" evidence="1">
    <location>
        <begin position="41"/>
        <end position="77"/>
    </location>
</feature>
<dbReference type="InterPro" id="IPR041657">
    <property type="entry name" value="HTH_17"/>
</dbReference>
<dbReference type="EMBL" id="JACHVB010000025">
    <property type="protein sequence ID" value="MBC2594607.1"/>
    <property type="molecule type" value="Genomic_DNA"/>
</dbReference>
<dbReference type="RefSeq" id="WP_185675587.1">
    <property type="nucleotide sequence ID" value="NZ_JACHVB010000025.1"/>
</dbReference>
<keyword evidence="4" id="KW-1185">Reference proteome</keyword>